<dbReference type="EMBL" id="CM042049">
    <property type="protein sequence ID" value="KAI3748827.1"/>
    <property type="molecule type" value="Genomic_DNA"/>
</dbReference>
<comment type="caution">
    <text evidence="1">The sequence shown here is derived from an EMBL/GenBank/DDBJ whole genome shotgun (WGS) entry which is preliminary data.</text>
</comment>
<organism evidence="1 2">
    <name type="scientific">Arctium lappa</name>
    <name type="common">Greater burdock</name>
    <name type="synonym">Lappa major</name>
    <dbReference type="NCBI Taxonomy" id="4217"/>
    <lineage>
        <taxon>Eukaryota</taxon>
        <taxon>Viridiplantae</taxon>
        <taxon>Streptophyta</taxon>
        <taxon>Embryophyta</taxon>
        <taxon>Tracheophyta</taxon>
        <taxon>Spermatophyta</taxon>
        <taxon>Magnoliopsida</taxon>
        <taxon>eudicotyledons</taxon>
        <taxon>Gunneridae</taxon>
        <taxon>Pentapetalae</taxon>
        <taxon>asterids</taxon>
        <taxon>campanulids</taxon>
        <taxon>Asterales</taxon>
        <taxon>Asteraceae</taxon>
        <taxon>Carduoideae</taxon>
        <taxon>Cardueae</taxon>
        <taxon>Arctiinae</taxon>
        <taxon>Arctium</taxon>
    </lineage>
</organism>
<evidence type="ECO:0000313" key="2">
    <source>
        <dbReference type="Proteomes" id="UP001055879"/>
    </source>
</evidence>
<evidence type="ECO:0000313" key="1">
    <source>
        <dbReference type="EMBL" id="KAI3748827.1"/>
    </source>
</evidence>
<keyword evidence="2" id="KW-1185">Reference proteome</keyword>
<sequence length="266" mass="29863">MAVGHDYYKKAPMKMNISHGGVCIFMLGVLLSCDPAAYVRPVAHASYLFRAGGVNFGYGKIDPFRDLNEWKDAMHVEKPGELVMQNGLPDLFDAQPDLPFQLVRMPNPSALQEHNVLVYSVLQILPWRFHDTDICALMRTSVEYNRKCFIDVVVKIHLNKVVKEDLSEWKDAMQVMQNSPCDILDAQPVMLFQLVTMLNPSVLQEHNLLVAAAGLLLLFVSSFDDNAVAEFTAGVGFCVNFLKEMQNILPGLFDAQPDLLSWSQCL</sequence>
<gene>
    <name evidence="1" type="ORF">L6452_12205</name>
</gene>
<name>A0ACB9DRA9_ARCLA</name>
<reference evidence="1 2" key="2">
    <citation type="journal article" date="2022" name="Mol. Ecol. Resour.">
        <title>The genomes of chicory, endive, great burdock and yacon provide insights into Asteraceae paleo-polyploidization history and plant inulin production.</title>
        <authorList>
            <person name="Fan W."/>
            <person name="Wang S."/>
            <person name="Wang H."/>
            <person name="Wang A."/>
            <person name="Jiang F."/>
            <person name="Liu H."/>
            <person name="Zhao H."/>
            <person name="Xu D."/>
            <person name="Zhang Y."/>
        </authorList>
    </citation>
    <scope>NUCLEOTIDE SEQUENCE [LARGE SCALE GENOMIC DNA]</scope>
    <source>
        <strain evidence="2">cv. Niubang</strain>
    </source>
</reference>
<reference evidence="2" key="1">
    <citation type="journal article" date="2022" name="Mol. Ecol. Resour.">
        <title>The genomes of chicory, endive, great burdock and yacon provide insights into Asteraceae palaeo-polyploidization history and plant inulin production.</title>
        <authorList>
            <person name="Fan W."/>
            <person name="Wang S."/>
            <person name="Wang H."/>
            <person name="Wang A."/>
            <person name="Jiang F."/>
            <person name="Liu H."/>
            <person name="Zhao H."/>
            <person name="Xu D."/>
            <person name="Zhang Y."/>
        </authorList>
    </citation>
    <scope>NUCLEOTIDE SEQUENCE [LARGE SCALE GENOMIC DNA]</scope>
    <source>
        <strain evidence="2">cv. Niubang</strain>
    </source>
</reference>
<protein>
    <submittedName>
        <fullName evidence="1">Uncharacterized protein</fullName>
    </submittedName>
</protein>
<dbReference type="Proteomes" id="UP001055879">
    <property type="component" value="Linkage Group LG03"/>
</dbReference>
<proteinExistence type="predicted"/>
<accession>A0ACB9DRA9</accession>